<name>A0A2T5G4K1_9BACL</name>
<dbReference type="Pfam" id="PF01450">
    <property type="entry name" value="KARI_C"/>
    <property type="match status" value="1"/>
</dbReference>
<dbReference type="HAMAP" id="MF_00435">
    <property type="entry name" value="IlvC"/>
    <property type="match status" value="1"/>
</dbReference>
<dbReference type="GO" id="GO:0009097">
    <property type="term" value="P:isoleucine biosynthetic process"/>
    <property type="evidence" value="ECO:0007669"/>
    <property type="project" value="UniProtKB-UniRule"/>
</dbReference>
<comment type="cofactor">
    <cofactor evidence="10">
        <name>Mg(2+)</name>
        <dbReference type="ChEBI" id="CHEBI:18420"/>
    </cofactor>
    <text evidence="10">Binds 2 magnesium ions per subunit.</text>
</comment>
<feature type="binding site" evidence="10">
    <location>
        <position position="52"/>
    </location>
    <ligand>
        <name>NADP(+)</name>
        <dbReference type="ChEBI" id="CHEBI:58349"/>
    </ligand>
</feature>
<dbReference type="InterPro" id="IPR036291">
    <property type="entry name" value="NAD(P)-bd_dom_sf"/>
</dbReference>
<accession>A0A2T5G4K1</accession>
<feature type="domain" description="KARI C-terminal knotted" evidence="13">
    <location>
        <begin position="182"/>
        <end position="327"/>
    </location>
</feature>
<dbReference type="GO" id="GO:0016853">
    <property type="term" value="F:isomerase activity"/>
    <property type="evidence" value="ECO:0007669"/>
    <property type="project" value="UniProtKB-KW"/>
</dbReference>
<keyword evidence="10" id="KW-0521">NADP</keyword>
<dbReference type="GO" id="GO:0000287">
    <property type="term" value="F:magnesium ion binding"/>
    <property type="evidence" value="ECO:0007669"/>
    <property type="project" value="UniProtKB-UniRule"/>
</dbReference>
<dbReference type="PROSITE" id="PS51851">
    <property type="entry name" value="KARI_C"/>
    <property type="match status" value="1"/>
</dbReference>
<keyword evidence="6 10" id="KW-0479">Metal-binding</keyword>
<keyword evidence="7 10" id="KW-0460">Magnesium</keyword>
<comment type="similarity">
    <text evidence="4 10 11">Belongs to the ketol-acid reductoisomerase family.</text>
</comment>
<dbReference type="NCBIfam" id="NF009940">
    <property type="entry name" value="PRK13403.1"/>
    <property type="match status" value="1"/>
</dbReference>
<sequence length="330" mass="36229">MAHMYFDEDLSLEPLVGRTVAILGYGSQGHAHAQNLRDSGLDVLVGLRPGNSWERAVEDGFDVRPVADVVREADLVMFLLPDEAQPKVYEQEVRPNLRAGQVLAFAHGFNIHFGQIRPPADVDVILVAPKGPGHLVRRVYTEGGGVPALVAVHQDASGRAMETALAYAKALGAGRAAVLTTTFREETETDLFGEQAVLCGGVSHLVQAGFETLVEAGYQPEVAYFEVLHELKLIVDLIYEKGLSGMRESISDTAEFGDYVSGPKVIGEASRKAMREILADIQSGRFAREWILENALGRPMFSAMRARERTHPVEVVGQALREKMPFIRRR</sequence>
<dbReference type="PROSITE" id="PS51850">
    <property type="entry name" value="KARI_N"/>
    <property type="match status" value="1"/>
</dbReference>
<feature type="binding site" evidence="10 11">
    <location>
        <position position="190"/>
    </location>
    <ligand>
        <name>Mg(2+)</name>
        <dbReference type="ChEBI" id="CHEBI:18420"/>
        <label>2</label>
    </ligand>
</feature>
<feature type="active site" evidence="10">
    <location>
        <position position="107"/>
    </location>
</feature>
<dbReference type="PANTHER" id="PTHR21371">
    <property type="entry name" value="KETOL-ACID REDUCTOISOMERASE, MITOCHONDRIAL"/>
    <property type="match status" value="1"/>
</dbReference>
<evidence type="ECO:0000256" key="3">
    <source>
        <dbReference type="ARBA" id="ARBA00004885"/>
    </source>
</evidence>
<dbReference type="Gene3D" id="6.10.240.10">
    <property type="match status" value="1"/>
</dbReference>
<dbReference type="InterPro" id="IPR014359">
    <property type="entry name" value="KARI_prok"/>
</dbReference>
<protein>
    <recommendedName>
        <fullName evidence="10">Ketol-acid reductoisomerase (NADP(+))</fullName>
        <shortName evidence="10">KARI</shortName>
        <ecNumber evidence="10">1.1.1.86</ecNumber>
    </recommendedName>
    <alternativeName>
        <fullName evidence="10">Acetohydroxy-acid isomeroreductase</fullName>
        <shortName evidence="10">AHIR</shortName>
    </alternativeName>
    <alternativeName>
        <fullName evidence="10">Alpha-keto-beta-hydroxylacyl reductoisomerase</fullName>
    </alternativeName>
</protein>
<dbReference type="InterPro" id="IPR013116">
    <property type="entry name" value="KARI_N"/>
</dbReference>
<dbReference type="Gene3D" id="3.40.50.720">
    <property type="entry name" value="NAD(P)-binding Rossmann-like Domain"/>
    <property type="match status" value="1"/>
</dbReference>
<feature type="binding site" evidence="10 11">
    <location>
        <position position="251"/>
    </location>
    <ligand>
        <name>substrate</name>
    </ligand>
</feature>
<feature type="binding site" evidence="10">
    <location>
        <position position="48"/>
    </location>
    <ligand>
        <name>NADP(+)</name>
        <dbReference type="ChEBI" id="CHEBI:58349"/>
    </ligand>
</feature>
<comment type="pathway">
    <text evidence="3 10">Amino-acid biosynthesis; L-isoleucine biosynthesis; L-isoleucine from 2-oxobutanoate: step 2/4.</text>
</comment>
<evidence type="ECO:0000259" key="13">
    <source>
        <dbReference type="PROSITE" id="PS51851"/>
    </source>
</evidence>
<comment type="caution">
    <text evidence="14">The sequence shown here is derived from an EMBL/GenBank/DDBJ whole genome shotgun (WGS) entry which is preliminary data.</text>
</comment>
<comment type="catalytic activity">
    <reaction evidence="10">
        <text>(2R,3R)-2,3-dihydroxy-3-methylpentanoate + NADP(+) = (S)-2-ethyl-2-hydroxy-3-oxobutanoate + NADPH + H(+)</text>
        <dbReference type="Rhea" id="RHEA:13493"/>
        <dbReference type="ChEBI" id="CHEBI:15378"/>
        <dbReference type="ChEBI" id="CHEBI:49256"/>
        <dbReference type="ChEBI" id="CHEBI:49258"/>
        <dbReference type="ChEBI" id="CHEBI:57783"/>
        <dbReference type="ChEBI" id="CHEBI:58349"/>
        <dbReference type="EC" id="1.1.1.86"/>
    </reaction>
</comment>
<feature type="binding site" evidence="10 11">
    <location>
        <position position="226"/>
    </location>
    <ligand>
        <name>Mg(2+)</name>
        <dbReference type="ChEBI" id="CHEBI:18420"/>
        <label>2</label>
    </ligand>
</feature>
<keyword evidence="8 10" id="KW-0560">Oxidoreductase</keyword>
<dbReference type="UniPathway" id="UPA00047">
    <property type="reaction ID" value="UER00056"/>
</dbReference>
<dbReference type="GO" id="GO:0004455">
    <property type="term" value="F:ketol-acid reductoisomerase activity"/>
    <property type="evidence" value="ECO:0007669"/>
    <property type="project" value="UniProtKB-UniRule"/>
</dbReference>
<feature type="binding site" evidence="10 11">
    <location>
        <position position="230"/>
    </location>
    <ligand>
        <name>Mg(2+)</name>
        <dbReference type="ChEBI" id="CHEBI:18420"/>
        <label>2</label>
    </ligand>
</feature>
<dbReference type="InterPro" id="IPR008927">
    <property type="entry name" value="6-PGluconate_DH-like_C_sf"/>
</dbReference>
<organism evidence="14 15">
    <name type="scientific">Brockia lithotrophica</name>
    <dbReference type="NCBI Taxonomy" id="933949"/>
    <lineage>
        <taxon>Bacteria</taxon>
        <taxon>Bacillati</taxon>
        <taxon>Bacillota</taxon>
        <taxon>Bacilli</taxon>
        <taxon>Bacillales</taxon>
        <taxon>Bacillales Family X. Incertae Sedis</taxon>
        <taxon>Brockia</taxon>
    </lineage>
</organism>
<reference evidence="14 15" key="1">
    <citation type="submission" date="2017-08" db="EMBL/GenBank/DDBJ databases">
        <title>Burning lignite coal seam in the remote Altai Mountains harbors a hydrogen-driven thermophilic microbial community.</title>
        <authorList>
            <person name="Kadnikov V.V."/>
            <person name="Mardanov A.V."/>
            <person name="Ivasenko D."/>
            <person name="Beletsky A.V."/>
            <person name="Karnachuk O.V."/>
            <person name="Ravin N.V."/>
        </authorList>
    </citation>
    <scope>NUCLEOTIDE SEQUENCE [LARGE SCALE GENOMIC DNA]</scope>
    <source>
        <strain evidence="14">AL31</strain>
    </source>
</reference>
<dbReference type="AlphaFoldDB" id="A0A2T5G4K1"/>
<evidence type="ECO:0000256" key="10">
    <source>
        <dbReference type="HAMAP-Rule" id="MF_00435"/>
    </source>
</evidence>
<evidence type="ECO:0000313" key="14">
    <source>
        <dbReference type="EMBL" id="PTQ51085.1"/>
    </source>
</evidence>
<dbReference type="FunFam" id="3.40.50.720:FF:000023">
    <property type="entry name" value="Ketol-acid reductoisomerase (NADP(+))"/>
    <property type="match status" value="1"/>
</dbReference>
<dbReference type="InterPro" id="IPR000506">
    <property type="entry name" value="KARI_C"/>
</dbReference>
<keyword evidence="14" id="KW-0413">Isomerase</keyword>
<dbReference type="Pfam" id="PF07991">
    <property type="entry name" value="KARI_N"/>
    <property type="match status" value="1"/>
</dbReference>
<evidence type="ECO:0000313" key="15">
    <source>
        <dbReference type="Proteomes" id="UP000244016"/>
    </source>
</evidence>
<dbReference type="EC" id="1.1.1.86" evidence="10"/>
<comment type="function">
    <text evidence="1 10">Involved in the biosynthesis of branched-chain amino acids (BCAA). Catalyzes an alkyl-migration followed by a ketol-acid reduction of (S)-2-acetolactate (S2AL) to yield (R)-2,3-dihydroxy-isovalerate. In the isomerase reaction, S2AL is rearranged via a Mg-dependent methyl migration to produce 3-hydroxy-3-methyl-2-ketobutyrate (HMKB). In the reductase reaction, this 2-ketoacid undergoes a metal-dependent reduction by NADPH to yield (R)-2,3-dihydroxy-isovalerate.</text>
</comment>
<dbReference type="PANTHER" id="PTHR21371:SF1">
    <property type="entry name" value="KETOL-ACID REDUCTOISOMERASE, MITOCHONDRIAL"/>
    <property type="match status" value="1"/>
</dbReference>
<dbReference type="GO" id="GO:0050661">
    <property type="term" value="F:NADP binding"/>
    <property type="evidence" value="ECO:0007669"/>
    <property type="project" value="InterPro"/>
</dbReference>
<dbReference type="GO" id="GO:0005829">
    <property type="term" value="C:cytosol"/>
    <property type="evidence" value="ECO:0007669"/>
    <property type="project" value="TreeGrafter"/>
</dbReference>
<keyword evidence="9 10" id="KW-0100">Branched-chain amino acid biosynthesis</keyword>
<dbReference type="NCBIfam" id="NF004017">
    <property type="entry name" value="PRK05479.1"/>
    <property type="match status" value="1"/>
</dbReference>
<evidence type="ECO:0000256" key="4">
    <source>
        <dbReference type="ARBA" id="ARBA00010318"/>
    </source>
</evidence>
<proteinExistence type="inferred from homology"/>
<feature type="binding site" evidence="10">
    <location>
        <position position="133"/>
    </location>
    <ligand>
        <name>NADP(+)</name>
        <dbReference type="ChEBI" id="CHEBI:58349"/>
    </ligand>
</feature>
<evidence type="ECO:0000256" key="9">
    <source>
        <dbReference type="ARBA" id="ARBA00023304"/>
    </source>
</evidence>
<evidence type="ECO:0000256" key="1">
    <source>
        <dbReference type="ARBA" id="ARBA00002172"/>
    </source>
</evidence>
<evidence type="ECO:0000256" key="2">
    <source>
        <dbReference type="ARBA" id="ARBA00004864"/>
    </source>
</evidence>
<feature type="binding site" evidence="10 11">
    <location>
        <position position="194"/>
    </location>
    <ligand>
        <name>Mg(2+)</name>
        <dbReference type="ChEBI" id="CHEBI:18420"/>
        <label>1</label>
    </ligand>
</feature>
<evidence type="ECO:0000256" key="8">
    <source>
        <dbReference type="ARBA" id="ARBA00023002"/>
    </source>
</evidence>
<dbReference type="PIRSF" id="PIRSF000116">
    <property type="entry name" value="IlvC_gammaproteo"/>
    <property type="match status" value="1"/>
</dbReference>
<evidence type="ECO:0000256" key="5">
    <source>
        <dbReference type="ARBA" id="ARBA00022605"/>
    </source>
</evidence>
<dbReference type="UniPathway" id="UPA00049">
    <property type="reaction ID" value="UER00060"/>
</dbReference>
<evidence type="ECO:0000256" key="11">
    <source>
        <dbReference type="PROSITE-ProRule" id="PRU01198"/>
    </source>
</evidence>
<dbReference type="SUPFAM" id="SSF51735">
    <property type="entry name" value="NAD(P)-binding Rossmann-fold domains"/>
    <property type="match status" value="1"/>
</dbReference>
<comment type="catalytic activity">
    <reaction evidence="10">
        <text>(2R)-2,3-dihydroxy-3-methylbutanoate + NADP(+) = (2S)-2-acetolactate + NADPH + H(+)</text>
        <dbReference type="Rhea" id="RHEA:22068"/>
        <dbReference type="ChEBI" id="CHEBI:15378"/>
        <dbReference type="ChEBI" id="CHEBI:49072"/>
        <dbReference type="ChEBI" id="CHEBI:57783"/>
        <dbReference type="ChEBI" id="CHEBI:58349"/>
        <dbReference type="ChEBI" id="CHEBI:58476"/>
        <dbReference type="EC" id="1.1.1.86"/>
    </reaction>
</comment>
<dbReference type="EMBL" id="PEBW01000007">
    <property type="protein sequence ID" value="PTQ51085.1"/>
    <property type="molecule type" value="Genomic_DNA"/>
</dbReference>
<feature type="binding site" evidence="10 11">
    <location>
        <position position="190"/>
    </location>
    <ligand>
        <name>Mg(2+)</name>
        <dbReference type="ChEBI" id="CHEBI:18420"/>
        <label>1</label>
    </ligand>
</feature>
<feature type="domain" description="KARI N-terminal Rossmann" evidence="12">
    <location>
        <begin position="2"/>
        <end position="181"/>
    </location>
</feature>
<evidence type="ECO:0000256" key="6">
    <source>
        <dbReference type="ARBA" id="ARBA00022723"/>
    </source>
</evidence>
<dbReference type="InterPro" id="IPR013023">
    <property type="entry name" value="KARI"/>
</dbReference>
<dbReference type="NCBIfam" id="TIGR00465">
    <property type="entry name" value="ilvC"/>
    <property type="match status" value="1"/>
</dbReference>
<dbReference type="SUPFAM" id="SSF48179">
    <property type="entry name" value="6-phosphogluconate dehydrogenase C-terminal domain-like"/>
    <property type="match status" value="1"/>
</dbReference>
<evidence type="ECO:0000256" key="7">
    <source>
        <dbReference type="ARBA" id="ARBA00022842"/>
    </source>
</evidence>
<dbReference type="Proteomes" id="UP000244016">
    <property type="component" value="Unassembled WGS sequence"/>
</dbReference>
<dbReference type="GO" id="GO:0009099">
    <property type="term" value="P:L-valine biosynthetic process"/>
    <property type="evidence" value="ECO:0007669"/>
    <property type="project" value="UniProtKB-UniRule"/>
</dbReference>
<comment type="caution">
    <text evidence="10">Lacks conserved residue(s) required for the propagation of feature annotation.</text>
</comment>
<evidence type="ECO:0000259" key="12">
    <source>
        <dbReference type="PROSITE" id="PS51850"/>
    </source>
</evidence>
<feature type="binding site" evidence="10">
    <location>
        <begin position="25"/>
        <end position="28"/>
    </location>
    <ligand>
        <name>NADP(+)</name>
        <dbReference type="ChEBI" id="CHEBI:58349"/>
    </ligand>
</feature>
<keyword evidence="5 10" id="KW-0028">Amino-acid biosynthesis</keyword>
<gene>
    <name evidence="10" type="primary">ilvC</name>
    <name evidence="14" type="ORF">BLITH_0515</name>
</gene>
<comment type="pathway">
    <text evidence="2 10">Amino-acid biosynthesis; L-valine biosynthesis; L-valine from pyruvate: step 2/4.</text>
</comment>